<keyword evidence="1" id="KW-0723">Serine/threonine-protein kinase</keyword>
<reference evidence="4" key="1">
    <citation type="journal article" date="2019" name="Int. J. Syst. Evol. Microbiol.">
        <title>The Global Catalogue of Microorganisms (GCM) 10K type strain sequencing project: providing services to taxonomists for standard genome sequencing and annotation.</title>
        <authorList>
            <consortium name="The Broad Institute Genomics Platform"/>
            <consortium name="The Broad Institute Genome Sequencing Center for Infectious Disease"/>
            <person name="Wu L."/>
            <person name="Ma J."/>
        </authorList>
    </citation>
    <scope>NUCLEOTIDE SEQUENCE [LARGE SCALE GENOMIC DNA]</scope>
    <source>
        <strain evidence="4">CGMCC 4.7382</strain>
    </source>
</reference>
<dbReference type="InterPro" id="IPR003594">
    <property type="entry name" value="HATPase_dom"/>
</dbReference>
<dbReference type="Gene3D" id="3.30.565.10">
    <property type="entry name" value="Histidine kinase-like ATPase, C-terminal domain"/>
    <property type="match status" value="1"/>
</dbReference>
<sequence length="180" mass="19175">MSATVIVADNSDEQREGNYVTPLPRRATTSADRAAVALDGSASPGTGYAITIPGDPAQAAVLRRHVRFVAALPRDESEVLEQLASELFNNAVTHTRSRLPGGGVTVTVAKLTDPARTQVKVIDDGTDDDSAVPRVQPADPDRVGGLGLFLVDHYADRWGTLRGPDGRTTVWFEVDRCPSA</sequence>
<dbReference type="Pfam" id="PF13581">
    <property type="entry name" value="HATPase_c_2"/>
    <property type="match status" value="1"/>
</dbReference>
<evidence type="ECO:0000256" key="1">
    <source>
        <dbReference type="ARBA" id="ARBA00022527"/>
    </source>
</evidence>
<evidence type="ECO:0000313" key="4">
    <source>
        <dbReference type="Proteomes" id="UP001596540"/>
    </source>
</evidence>
<dbReference type="EMBL" id="JBHTBH010000011">
    <property type="protein sequence ID" value="MFC7330302.1"/>
    <property type="molecule type" value="Genomic_DNA"/>
</dbReference>
<accession>A0ABW2KMA0</accession>
<evidence type="ECO:0000313" key="3">
    <source>
        <dbReference type="EMBL" id="MFC7330302.1"/>
    </source>
</evidence>
<dbReference type="GO" id="GO:0005524">
    <property type="term" value="F:ATP binding"/>
    <property type="evidence" value="ECO:0007669"/>
    <property type="project" value="UniProtKB-KW"/>
</dbReference>
<comment type="caution">
    <text evidence="3">The sequence shown here is derived from an EMBL/GenBank/DDBJ whole genome shotgun (WGS) entry which is preliminary data.</text>
</comment>
<dbReference type="PANTHER" id="PTHR35526:SF3">
    <property type="entry name" value="ANTI-SIGMA-F FACTOR RSBW"/>
    <property type="match status" value="1"/>
</dbReference>
<dbReference type="InterPro" id="IPR050267">
    <property type="entry name" value="Anti-sigma-factor_SerPK"/>
</dbReference>
<proteinExistence type="predicted"/>
<evidence type="ECO:0000259" key="2">
    <source>
        <dbReference type="Pfam" id="PF13581"/>
    </source>
</evidence>
<dbReference type="Proteomes" id="UP001596540">
    <property type="component" value="Unassembled WGS sequence"/>
</dbReference>
<dbReference type="SUPFAM" id="SSF55874">
    <property type="entry name" value="ATPase domain of HSP90 chaperone/DNA topoisomerase II/histidine kinase"/>
    <property type="match status" value="1"/>
</dbReference>
<keyword evidence="1" id="KW-0808">Transferase</keyword>
<keyword evidence="4" id="KW-1185">Reference proteome</keyword>
<dbReference type="RefSeq" id="WP_379872946.1">
    <property type="nucleotide sequence ID" value="NZ_JBHTBH010000011.1"/>
</dbReference>
<dbReference type="InterPro" id="IPR036890">
    <property type="entry name" value="HATPase_C_sf"/>
</dbReference>
<gene>
    <name evidence="3" type="ORF">ACFQRF_21480</name>
</gene>
<feature type="domain" description="Histidine kinase/HSP90-like ATPase" evidence="2">
    <location>
        <begin position="53"/>
        <end position="170"/>
    </location>
</feature>
<dbReference type="CDD" id="cd16936">
    <property type="entry name" value="HATPase_RsbW-like"/>
    <property type="match status" value="1"/>
</dbReference>
<organism evidence="3 4">
    <name type="scientific">Marinactinospora rubrisoli</name>
    <dbReference type="NCBI Taxonomy" id="2715399"/>
    <lineage>
        <taxon>Bacteria</taxon>
        <taxon>Bacillati</taxon>
        <taxon>Actinomycetota</taxon>
        <taxon>Actinomycetes</taxon>
        <taxon>Streptosporangiales</taxon>
        <taxon>Nocardiopsidaceae</taxon>
        <taxon>Marinactinospora</taxon>
    </lineage>
</organism>
<name>A0ABW2KMA0_9ACTN</name>
<keyword evidence="1" id="KW-0418">Kinase</keyword>
<keyword evidence="3" id="KW-0547">Nucleotide-binding</keyword>
<keyword evidence="3" id="KW-0067">ATP-binding</keyword>
<dbReference type="PANTHER" id="PTHR35526">
    <property type="entry name" value="ANTI-SIGMA-F FACTOR RSBW-RELATED"/>
    <property type="match status" value="1"/>
</dbReference>
<protein>
    <submittedName>
        <fullName evidence="3">ATP-binding protein</fullName>
    </submittedName>
</protein>